<dbReference type="AlphaFoldDB" id="A0A1H6F6E2"/>
<accession>A0A1H6F6E2</accession>
<dbReference type="GO" id="GO:0006865">
    <property type="term" value="P:amino acid transport"/>
    <property type="evidence" value="ECO:0007669"/>
    <property type="project" value="InterPro"/>
</dbReference>
<keyword evidence="8" id="KW-1185">Reference proteome</keyword>
<name>A0A1H6F6E2_9GAMM</name>
<dbReference type="RefSeq" id="WP_103919577.1">
    <property type="nucleotide sequence ID" value="NZ_FMSV02000369.1"/>
</dbReference>
<feature type="transmembrane region" description="Helical" evidence="6">
    <location>
        <begin position="175"/>
        <end position="196"/>
    </location>
</feature>
<dbReference type="GO" id="GO:0005886">
    <property type="term" value="C:plasma membrane"/>
    <property type="evidence" value="ECO:0007669"/>
    <property type="project" value="UniProtKB-SubCell"/>
</dbReference>
<dbReference type="Proteomes" id="UP000236724">
    <property type="component" value="Unassembled WGS sequence"/>
</dbReference>
<evidence type="ECO:0000313" key="8">
    <source>
        <dbReference type="Proteomes" id="UP000236724"/>
    </source>
</evidence>
<feature type="transmembrane region" description="Helical" evidence="6">
    <location>
        <begin position="6"/>
        <end position="27"/>
    </location>
</feature>
<keyword evidence="5 6" id="KW-0472">Membrane</keyword>
<feature type="transmembrane region" description="Helical" evidence="6">
    <location>
        <begin position="69"/>
        <end position="89"/>
    </location>
</feature>
<protein>
    <submittedName>
        <fullName evidence="7">LysE type translocator</fullName>
    </submittedName>
</protein>
<organism evidence="7 8">
    <name type="scientific">Candidatus Venteria ishoeyi</name>
    <dbReference type="NCBI Taxonomy" id="1899563"/>
    <lineage>
        <taxon>Bacteria</taxon>
        <taxon>Pseudomonadati</taxon>
        <taxon>Pseudomonadota</taxon>
        <taxon>Gammaproteobacteria</taxon>
        <taxon>Thiotrichales</taxon>
        <taxon>Thiotrichaceae</taxon>
        <taxon>Venteria</taxon>
    </lineage>
</organism>
<evidence type="ECO:0000256" key="5">
    <source>
        <dbReference type="ARBA" id="ARBA00023136"/>
    </source>
</evidence>
<evidence type="ECO:0000256" key="1">
    <source>
        <dbReference type="ARBA" id="ARBA00004651"/>
    </source>
</evidence>
<dbReference type="PANTHER" id="PTHR38825:SF2">
    <property type="entry name" value="LYSINE TRANSPORTER LYSE"/>
    <property type="match status" value="1"/>
</dbReference>
<feature type="transmembrane region" description="Helical" evidence="6">
    <location>
        <begin position="39"/>
        <end position="63"/>
    </location>
</feature>
<evidence type="ECO:0000313" key="7">
    <source>
        <dbReference type="EMBL" id="SEH05682.1"/>
    </source>
</evidence>
<reference evidence="7 8" key="1">
    <citation type="submission" date="2016-10" db="EMBL/GenBank/DDBJ databases">
        <authorList>
            <person name="de Groot N.N."/>
        </authorList>
    </citation>
    <scope>NUCLEOTIDE SEQUENCE [LARGE SCALE GENOMIC DNA]</scope>
    <source>
        <strain evidence="7">MBHS1</strain>
    </source>
</reference>
<feature type="transmembrane region" description="Helical" evidence="6">
    <location>
        <begin position="140"/>
        <end position="163"/>
    </location>
</feature>
<feature type="transmembrane region" description="Helical" evidence="6">
    <location>
        <begin position="110"/>
        <end position="128"/>
    </location>
</feature>
<dbReference type="OrthoDB" id="14103at2"/>
<dbReference type="Pfam" id="PF01810">
    <property type="entry name" value="LysE"/>
    <property type="match status" value="1"/>
</dbReference>
<gene>
    <name evidence="7" type="ORF">MBHS_01537</name>
</gene>
<evidence type="ECO:0000256" key="6">
    <source>
        <dbReference type="SAM" id="Phobius"/>
    </source>
</evidence>
<evidence type="ECO:0000256" key="4">
    <source>
        <dbReference type="ARBA" id="ARBA00022989"/>
    </source>
</evidence>
<sequence length="207" mass="22325">MFYYLTFGIILGLSAGFAPGPLLTLVISETLEHDIKAGVKVALAPIITDLPIIILTLYVFAQLSSFHKLLGTVSLIGGCFVLLMAYESIRTKGNTLNLQAAKSRSLSKGILANALSPHPYLFWLSVGAPTMAKALSLNIFAPLLFMSGFYTFLVGSKVLLAIFVGKSKTFLSGNIYRYTIRFLGLVLGILAFALFIDGLKLLGILTV</sequence>
<dbReference type="InterPro" id="IPR001123">
    <property type="entry name" value="LeuE-type"/>
</dbReference>
<comment type="subcellular location">
    <subcellularLocation>
        <location evidence="1">Cell membrane</location>
        <topology evidence="1">Multi-pass membrane protein</topology>
    </subcellularLocation>
</comment>
<proteinExistence type="predicted"/>
<evidence type="ECO:0000256" key="2">
    <source>
        <dbReference type="ARBA" id="ARBA00022475"/>
    </source>
</evidence>
<keyword evidence="2" id="KW-1003">Cell membrane</keyword>
<evidence type="ECO:0000256" key="3">
    <source>
        <dbReference type="ARBA" id="ARBA00022692"/>
    </source>
</evidence>
<keyword evidence="4 6" id="KW-1133">Transmembrane helix</keyword>
<dbReference type="PANTHER" id="PTHR38825">
    <property type="entry name" value="LYSINE EXPORTER PROTEIN (LYSE/YGGA)"/>
    <property type="match status" value="1"/>
</dbReference>
<keyword evidence="3 6" id="KW-0812">Transmembrane</keyword>
<dbReference type="EMBL" id="FMSV02000369">
    <property type="protein sequence ID" value="SEH05682.1"/>
    <property type="molecule type" value="Genomic_DNA"/>
</dbReference>